<name>A0ACC1CF58_9NEOP</name>
<dbReference type="Proteomes" id="UP000824533">
    <property type="component" value="Linkage Group LG28"/>
</dbReference>
<protein>
    <submittedName>
        <fullName evidence="1">Uncharacterized protein</fullName>
    </submittedName>
</protein>
<gene>
    <name evidence="1" type="ORF">K1T71_014147</name>
</gene>
<dbReference type="EMBL" id="CM034414">
    <property type="protein sequence ID" value="KAJ0170219.1"/>
    <property type="molecule type" value="Genomic_DNA"/>
</dbReference>
<comment type="caution">
    <text evidence="1">The sequence shown here is derived from an EMBL/GenBank/DDBJ whole genome shotgun (WGS) entry which is preliminary data.</text>
</comment>
<organism evidence="1 2">
    <name type="scientific">Dendrolimus kikuchii</name>
    <dbReference type="NCBI Taxonomy" id="765133"/>
    <lineage>
        <taxon>Eukaryota</taxon>
        <taxon>Metazoa</taxon>
        <taxon>Ecdysozoa</taxon>
        <taxon>Arthropoda</taxon>
        <taxon>Hexapoda</taxon>
        <taxon>Insecta</taxon>
        <taxon>Pterygota</taxon>
        <taxon>Neoptera</taxon>
        <taxon>Endopterygota</taxon>
        <taxon>Lepidoptera</taxon>
        <taxon>Glossata</taxon>
        <taxon>Ditrysia</taxon>
        <taxon>Bombycoidea</taxon>
        <taxon>Lasiocampidae</taxon>
        <taxon>Dendrolimus</taxon>
    </lineage>
</organism>
<proteinExistence type="predicted"/>
<accession>A0ACC1CF58</accession>
<reference evidence="1 2" key="1">
    <citation type="journal article" date="2021" name="Front. Genet.">
        <title>Chromosome-Level Genome Assembly Reveals Significant Gene Expansion in the Toll and IMD Signaling Pathways of Dendrolimus kikuchii.</title>
        <authorList>
            <person name="Zhou J."/>
            <person name="Wu P."/>
            <person name="Xiong Z."/>
            <person name="Liu N."/>
            <person name="Zhao N."/>
            <person name="Ji M."/>
            <person name="Qiu Y."/>
            <person name="Yang B."/>
        </authorList>
    </citation>
    <scope>NUCLEOTIDE SEQUENCE [LARGE SCALE GENOMIC DNA]</scope>
    <source>
        <strain evidence="1">Ann1</strain>
    </source>
</reference>
<evidence type="ECO:0000313" key="2">
    <source>
        <dbReference type="Proteomes" id="UP000824533"/>
    </source>
</evidence>
<sequence length="80" mass="9058">MQTSTPIQNNNKMLAITNTPIALYKGPRLRLLRAPQQTPARLRVDGESTICASYKRTYSAPKLQPRSSCMKRTREVSTLH</sequence>
<evidence type="ECO:0000313" key="1">
    <source>
        <dbReference type="EMBL" id="KAJ0170219.1"/>
    </source>
</evidence>
<keyword evidence="2" id="KW-1185">Reference proteome</keyword>